<evidence type="ECO:0000313" key="2">
    <source>
        <dbReference type="Proteomes" id="UP000006002"/>
    </source>
</evidence>
<accession>A5ZVD7</accession>
<dbReference type="AlphaFoldDB" id="A5ZVD7"/>
<evidence type="ECO:0000313" key="1">
    <source>
        <dbReference type="EMBL" id="EDM86365.1"/>
    </source>
</evidence>
<comment type="caution">
    <text evidence="1">The sequence shown here is derived from an EMBL/GenBank/DDBJ whole genome shotgun (WGS) entry which is preliminary data.</text>
</comment>
<protein>
    <submittedName>
        <fullName evidence="1">Uncharacterized protein</fullName>
    </submittedName>
</protein>
<gene>
    <name evidence="1" type="ORF">RUMOBE_02973</name>
</gene>
<reference evidence="1 2" key="1">
    <citation type="submission" date="2007-03" db="EMBL/GenBank/DDBJ databases">
        <authorList>
            <person name="Fulton L."/>
            <person name="Clifton S."/>
            <person name="Fulton B."/>
            <person name="Xu J."/>
            <person name="Minx P."/>
            <person name="Pepin K.H."/>
            <person name="Johnson M."/>
            <person name="Thiruvilangam P."/>
            <person name="Bhonagiri V."/>
            <person name="Nash W.E."/>
            <person name="Mardis E.R."/>
            <person name="Wilson R.K."/>
        </authorList>
    </citation>
    <scope>NUCLEOTIDE SEQUENCE [LARGE SCALE GENOMIC DNA]</scope>
    <source>
        <strain evidence="1 2">ATCC 29174</strain>
    </source>
</reference>
<dbReference type="Proteomes" id="UP000006002">
    <property type="component" value="Unassembled WGS sequence"/>
</dbReference>
<proteinExistence type="predicted"/>
<dbReference type="HOGENOM" id="CLU_3402333_0_0_9"/>
<sequence length="30" mass="3737">MIYDFIIAFQRSYCKQEFCIYIDKTERKSP</sequence>
<dbReference type="EMBL" id="AAVO02000015">
    <property type="protein sequence ID" value="EDM86365.1"/>
    <property type="molecule type" value="Genomic_DNA"/>
</dbReference>
<reference evidence="1 2" key="2">
    <citation type="submission" date="2007-04" db="EMBL/GenBank/DDBJ databases">
        <title>Draft genome sequence of Ruminococcus obeum (ATCC 29174).</title>
        <authorList>
            <person name="Sudarsanam P."/>
            <person name="Ley R."/>
            <person name="Guruge J."/>
            <person name="Turnbaugh P.J."/>
            <person name="Mahowald M."/>
            <person name="Liep D."/>
            <person name="Gordon J."/>
        </authorList>
    </citation>
    <scope>NUCLEOTIDE SEQUENCE [LARGE SCALE GENOMIC DNA]</scope>
    <source>
        <strain evidence="1 2">ATCC 29174</strain>
    </source>
</reference>
<name>A5ZVD7_9FIRM</name>
<organism evidence="1 2">
    <name type="scientific">Blautia obeum ATCC 29174</name>
    <dbReference type="NCBI Taxonomy" id="411459"/>
    <lineage>
        <taxon>Bacteria</taxon>
        <taxon>Bacillati</taxon>
        <taxon>Bacillota</taxon>
        <taxon>Clostridia</taxon>
        <taxon>Lachnospirales</taxon>
        <taxon>Lachnospiraceae</taxon>
        <taxon>Blautia</taxon>
    </lineage>
</organism>